<gene>
    <name evidence="2" type="ORF">ElP_47600</name>
</gene>
<dbReference type="Pfam" id="PF03473">
    <property type="entry name" value="MOSC"/>
    <property type="match status" value="1"/>
</dbReference>
<dbReference type="GO" id="GO:0030170">
    <property type="term" value="F:pyridoxal phosphate binding"/>
    <property type="evidence" value="ECO:0007669"/>
    <property type="project" value="InterPro"/>
</dbReference>
<dbReference type="InterPro" id="IPR052353">
    <property type="entry name" value="Benzoxazolinone_Detox_Enz"/>
</dbReference>
<dbReference type="InterPro" id="IPR005302">
    <property type="entry name" value="MoCF_Sase_C"/>
</dbReference>
<evidence type="ECO:0000313" key="2">
    <source>
        <dbReference type="EMBL" id="QDV36831.1"/>
    </source>
</evidence>
<feature type="domain" description="MOSC" evidence="1">
    <location>
        <begin position="29"/>
        <end position="165"/>
    </location>
</feature>
<dbReference type="PROSITE" id="PS51340">
    <property type="entry name" value="MOSC"/>
    <property type="match status" value="1"/>
</dbReference>
<organism evidence="2 3">
    <name type="scientific">Tautonia plasticadhaerens</name>
    <dbReference type="NCBI Taxonomy" id="2527974"/>
    <lineage>
        <taxon>Bacteria</taxon>
        <taxon>Pseudomonadati</taxon>
        <taxon>Planctomycetota</taxon>
        <taxon>Planctomycetia</taxon>
        <taxon>Isosphaerales</taxon>
        <taxon>Isosphaeraceae</taxon>
        <taxon>Tautonia</taxon>
    </lineage>
</organism>
<name>A0A518H7R4_9BACT</name>
<dbReference type="KEGG" id="tpla:ElP_47600"/>
<proteinExistence type="predicted"/>
<reference evidence="2 3" key="1">
    <citation type="submission" date="2019-02" db="EMBL/GenBank/DDBJ databases">
        <title>Deep-cultivation of Planctomycetes and their phenomic and genomic characterization uncovers novel biology.</title>
        <authorList>
            <person name="Wiegand S."/>
            <person name="Jogler M."/>
            <person name="Boedeker C."/>
            <person name="Pinto D."/>
            <person name="Vollmers J."/>
            <person name="Rivas-Marin E."/>
            <person name="Kohn T."/>
            <person name="Peeters S.H."/>
            <person name="Heuer A."/>
            <person name="Rast P."/>
            <person name="Oberbeckmann S."/>
            <person name="Bunk B."/>
            <person name="Jeske O."/>
            <person name="Meyerdierks A."/>
            <person name="Storesund J.E."/>
            <person name="Kallscheuer N."/>
            <person name="Luecker S."/>
            <person name="Lage O.M."/>
            <person name="Pohl T."/>
            <person name="Merkel B.J."/>
            <person name="Hornburger P."/>
            <person name="Mueller R.-W."/>
            <person name="Bruemmer F."/>
            <person name="Labrenz M."/>
            <person name="Spormann A.M."/>
            <person name="Op den Camp H."/>
            <person name="Overmann J."/>
            <person name="Amann R."/>
            <person name="Jetten M.S.M."/>
            <person name="Mascher T."/>
            <person name="Medema M.H."/>
            <person name="Devos D.P."/>
            <person name="Kaster A.-K."/>
            <person name="Ovreas L."/>
            <person name="Rohde M."/>
            <person name="Galperin M.Y."/>
            <person name="Jogler C."/>
        </authorList>
    </citation>
    <scope>NUCLEOTIDE SEQUENCE [LARGE SCALE GENOMIC DNA]</scope>
    <source>
        <strain evidence="2 3">ElP</strain>
    </source>
</reference>
<dbReference type="OrthoDB" id="9786134at2"/>
<dbReference type="Gene3D" id="2.40.33.20">
    <property type="entry name" value="PK beta-barrel domain-like"/>
    <property type="match status" value="1"/>
</dbReference>
<dbReference type="PANTHER" id="PTHR30212">
    <property type="entry name" value="PROTEIN YIIM"/>
    <property type="match status" value="1"/>
</dbReference>
<evidence type="ECO:0000259" key="1">
    <source>
        <dbReference type="PROSITE" id="PS51340"/>
    </source>
</evidence>
<dbReference type="GO" id="GO:0030151">
    <property type="term" value="F:molybdenum ion binding"/>
    <property type="evidence" value="ECO:0007669"/>
    <property type="project" value="InterPro"/>
</dbReference>
<keyword evidence="3" id="KW-1185">Reference proteome</keyword>
<sequence>MGSVVSVNVGRPRLKQWRGRTTSTGIFKAPVAGRVAVRLENLDGDRQADLSVHGGPDKAVYAYPVEHYDAWRADLPGVDLPWGVFGENLSCSGGWLEDGVRIGDRFRIGDAEFEVSQPRLPCAKLNLRFERTDMVKRMLASGRFGFYFRVLREGTVGAGDAMDRIAESPSDLTVAEAARLMAIDRRDPRLLRRAVGVEALPRDWIREFRDRLATLDEEPATPSD</sequence>
<dbReference type="Proteomes" id="UP000317835">
    <property type="component" value="Chromosome"/>
</dbReference>
<dbReference type="GO" id="GO:0003824">
    <property type="term" value="F:catalytic activity"/>
    <property type="evidence" value="ECO:0007669"/>
    <property type="project" value="InterPro"/>
</dbReference>
<dbReference type="AlphaFoldDB" id="A0A518H7R4"/>
<dbReference type="Pfam" id="PF03475">
    <property type="entry name" value="YiiM_3-alpha"/>
    <property type="match status" value="1"/>
</dbReference>
<dbReference type="PANTHER" id="PTHR30212:SF2">
    <property type="entry name" value="PROTEIN YIIM"/>
    <property type="match status" value="1"/>
</dbReference>
<evidence type="ECO:0000313" key="3">
    <source>
        <dbReference type="Proteomes" id="UP000317835"/>
    </source>
</evidence>
<dbReference type="SUPFAM" id="SSF50800">
    <property type="entry name" value="PK beta-barrel domain-like"/>
    <property type="match status" value="1"/>
</dbReference>
<accession>A0A518H7R4</accession>
<dbReference type="EMBL" id="CP036426">
    <property type="protein sequence ID" value="QDV36831.1"/>
    <property type="molecule type" value="Genomic_DNA"/>
</dbReference>
<dbReference type="InterPro" id="IPR011037">
    <property type="entry name" value="Pyrv_Knase-like_insert_dom_sf"/>
</dbReference>
<protein>
    <submittedName>
        <fullName evidence="2">6-N-hydroxylaminopurine resistance protein</fullName>
    </submittedName>
</protein>
<dbReference type="InterPro" id="IPR005163">
    <property type="entry name" value="Tri_helical_YiiM-like"/>
</dbReference>
<dbReference type="RefSeq" id="WP_145273740.1">
    <property type="nucleotide sequence ID" value="NZ_CP036426.1"/>
</dbReference>